<evidence type="ECO:0000256" key="1">
    <source>
        <dbReference type="SAM" id="Phobius"/>
    </source>
</evidence>
<keyword evidence="1" id="KW-0472">Membrane</keyword>
<dbReference type="Proteomes" id="UP000279446">
    <property type="component" value="Unassembled WGS sequence"/>
</dbReference>
<feature type="transmembrane region" description="Helical" evidence="1">
    <location>
        <begin position="62"/>
        <end position="81"/>
    </location>
</feature>
<keyword evidence="1" id="KW-1133">Transmembrane helix</keyword>
<gene>
    <name evidence="2" type="ORF">EJP82_17550</name>
</gene>
<sequence length="90" mass="10451">MDEKAAERWDDIRAKGRNHFIINTGVIRWGLGTAILFSIIVTYMNKGAAGITFTDQDFLRNFIISLIIFPIGGYFWGAWMWKSQVKKYMK</sequence>
<reference evidence="2 3" key="1">
    <citation type="submission" date="2018-12" db="EMBL/GenBank/DDBJ databases">
        <authorList>
            <person name="Sun L."/>
            <person name="Chen Z."/>
        </authorList>
    </citation>
    <scope>NUCLEOTIDE SEQUENCE [LARGE SCALE GENOMIC DNA]</scope>
    <source>
        <strain evidence="2 3">DSM 15890</strain>
    </source>
</reference>
<keyword evidence="1" id="KW-0812">Transmembrane</keyword>
<proteinExistence type="predicted"/>
<dbReference type="RefSeq" id="WP_127193369.1">
    <property type="nucleotide sequence ID" value="NZ_RZNY01000015.1"/>
</dbReference>
<evidence type="ECO:0000313" key="2">
    <source>
        <dbReference type="EMBL" id="RUT44424.1"/>
    </source>
</evidence>
<organism evidence="2 3">
    <name type="scientific">Paenibacillus anaericanus</name>
    <dbReference type="NCBI Taxonomy" id="170367"/>
    <lineage>
        <taxon>Bacteria</taxon>
        <taxon>Bacillati</taxon>
        <taxon>Bacillota</taxon>
        <taxon>Bacilli</taxon>
        <taxon>Bacillales</taxon>
        <taxon>Paenibacillaceae</taxon>
        <taxon>Paenibacillus</taxon>
    </lineage>
</organism>
<keyword evidence="3" id="KW-1185">Reference proteome</keyword>
<dbReference type="EMBL" id="RZNY01000015">
    <property type="protein sequence ID" value="RUT44424.1"/>
    <property type="molecule type" value="Genomic_DNA"/>
</dbReference>
<dbReference type="AlphaFoldDB" id="A0A3S1BPI0"/>
<dbReference type="OrthoDB" id="2692108at2"/>
<comment type="caution">
    <text evidence="2">The sequence shown here is derived from an EMBL/GenBank/DDBJ whole genome shotgun (WGS) entry which is preliminary data.</text>
</comment>
<feature type="transmembrane region" description="Helical" evidence="1">
    <location>
        <begin position="20"/>
        <end position="42"/>
    </location>
</feature>
<accession>A0A3S1BPI0</accession>
<protein>
    <submittedName>
        <fullName evidence="2">Uncharacterized protein</fullName>
    </submittedName>
</protein>
<name>A0A3S1BPI0_9BACL</name>
<evidence type="ECO:0000313" key="3">
    <source>
        <dbReference type="Proteomes" id="UP000279446"/>
    </source>
</evidence>